<evidence type="ECO:0000256" key="3">
    <source>
        <dbReference type="ARBA" id="ARBA00022598"/>
    </source>
</evidence>
<protein>
    <submittedName>
        <fullName evidence="7">Unnamed protein product</fullName>
    </submittedName>
</protein>
<feature type="compositionally biased region" description="Basic and acidic residues" evidence="6">
    <location>
        <begin position="154"/>
        <end position="168"/>
    </location>
</feature>
<feature type="compositionally biased region" description="Acidic residues" evidence="6">
    <location>
        <begin position="1106"/>
        <end position="1115"/>
    </location>
</feature>
<comment type="subcellular location">
    <subcellularLocation>
        <location evidence="1">Cytoplasm</location>
    </subcellularLocation>
</comment>
<feature type="compositionally biased region" description="Low complexity" evidence="6">
    <location>
        <begin position="368"/>
        <end position="378"/>
    </location>
</feature>
<proteinExistence type="predicted"/>
<accession>A0A9W6WIB7</accession>
<evidence type="ECO:0000313" key="7">
    <source>
        <dbReference type="EMBL" id="GMF14174.1"/>
    </source>
</evidence>
<dbReference type="OrthoDB" id="202825at2759"/>
<feature type="compositionally biased region" description="Basic and acidic residues" evidence="6">
    <location>
        <begin position="1141"/>
        <end position="1161"/>
    </location>
</feature>
<evidence type="ECO:0000256" key="1">
    <source>
        <dbReference type="ARBA" id="ARBA00004496"/>
    </source>
</evidence>
<comment type="caution">
    <text evidence="7">The sequence shown here is derived from an EMBL/GenBank/DDBJ whole genome shotgun (WGS) entry which is preliminary data.</text>
</comment>
<reference evidence="7" key="1">
    <citation type="submission" date="2023-04" db="EMBL/GenBank/DDBJ databases">
        <title>Phytophthora lilii NBRC 32176.</title>
        <authorList>
            <person name="Ichikawa N."/>
            <person name="Sato H."/>
            <person name="Tonouchi N."/>
        </authorList>
    </citation>
    <scope>NUCLEOTIDE SEQUENCE</scope>
    <source>
        <strain evidence="7">NBRC 32176</strain>
    </source>
</reference>
<organism evidence="7 8">
    <name type="scientific">Phytophthora lilii</name>
    <dbReference type="NCBI Taxonomy" id="2077276"/>
    <lineage>
        <taxon>Eukaryota</taxon>
        <taxon>Sar</taxon>
        <taxon>Stramenopiles</taxon>
        <taxon>Oomycota</taxon>
        <taxon>Peronosporomycetes</taxon>
        <taxon>Peronosporales</taxon>
        <taxon>Peronosporaceae</taxon>
        <taxon>Phytophthora</taxon>
    </lineage>
</organism>
<feature type="compositionally biased region" description="Acidic residues" evidence="6">
    <location>
        <begin position="1162"/>
        <end position="1181"/>
    </location>
</feature>
<keyword evidence="3" id="KW-0436">Ligase</keyword>
<keyword evidence="4" id="KW-0547">Nucleotide-binding</keyword>
<keyword evidence="8" id="KW-1185">Reference proteome</keyword>
<feature type="compositionally biased region" description="Polar residues" evidence="6">
    <location>
        <begin position="298"/>
        <end position="309"/>
    </location>
</feature>
<evidence type="ECO:0000256" key="2">
    <source>
        <dbReference type="ARBA" id="ARBA00022490"/>
    </source>
</evidence>
<feature type="region of interest" description="Disordered" evidence="6">
    <location>
        <begin position="1"/>
        <end position="328"/>
    </location>
</feature>
<feature type="compositionally biased region" description="Basic and acidic residues" evidence="6">
    <location>
        <begin position="81"/>
        <end position="99"/>
    </location>
</feature>
<feature type="compositionally biased region" description="Low complexity" evidence="6">
    <location>
        <begin position="390"/>
        <end position="400"/>
    </location>
</feature>
<feature type="region of interest" description="Disordered" evidence="6">
    <location>
        <begin position="1041"/>
        <end position="1181"/>
    </location>
</feature>
<feature type="compositionally biased region" description="Acidic residues" evidence="6">
    <location>
        <begin position="1122"/>
        <end position="1140"/>
    </location>
</feature>
<dbReference type="GO" id="GO:0005737">
    <property type="term" value="C:cytoplasm"/>
    <property type="evidence" value="ECO:0007669"/>
    <property type="project" value="UniProtKB-SubCell"/>
</dbReference>
<dbReference type="EMBL" id="BSXW01000185">
    <property type="protein sequence ID" value="GMF14174.1"/>
    <property type="molecule type" value="Genomic_DNA"/>
</dbReference>
<dbReference type="PANTHER" id="PTHR45870">
    <property type="entry name" value="TUBULIN MONOGLYCYLASE TTLL3"/>
    <property type="match status" value="1"/>
</dbReference>
<dbReference type="Gene3D" id="3.30.470.20">
    <property type="entry name" value="ATP-grasp fold, B domain"/>
    <property type="match status" value="1"/>
</dbReference>
<feature type="compositionally biased region" description="Acidic residues" evidence="6">
    <location>
        <begin position="268"/>
        <end position="277"/>
    </location>
</feature>
<sequence length="1181" mass="134950">MSSSILPRLQDGRTKSPALGLLPPLVNDVTASASNNQRSHLKQPHQRSLPPKASSSSVKFPALGKPQQLQALPRCNQEEEEHGHETDRGNNHEDEDTRHGLSSSRTSASSRSSLIHMHDVKDKNRDFIKELEEKKRKEKEDRARQERRKKKLHEKMTRKILQDADARQKLASTSPEVDDLTSEILRHDEPQEDEEVDPAVAERRKEKAKRQKRLLKKQQAHLARIQAKQREEQELLEQEREREQRKREKVTQTVLHKIQDSINRSVDEQDAETDGAEEDHLPSVAEEQDDAPQDFERQNMSSDNQSCADEQSEEQKQRAKQQRDAFHRKQQRYLQKLADQRKQKQKEDEDARILQEKRKKKIQKEAQQRLQEAAARQHALAEAREKEEAAAAAAEKAASAGPPVDVEAMVARLSKLKDRDAQIIPEARDFMSWKKRHGVGPDQKVFCMTGWYPVIREELEKRGWFYNQERVSPYFDFKWSLKSDELRAFKLEKYQYVNHFAQNAAITTKVGLIHNLRSAVWHQSVDIDAMFPRAYDLNDPLDMDNFIQDFRYGVAEGLLKQLARRGLQLKHKVPGAASMGANEALVDVVLDIARKKVNSKRPERNNVDLDPLEESVDNPLSTGVDELVTDLQWEVLTNCSLDKPGRLRASLMYKKKVYAEDKDGGAGVETKGASGNETVLSAREKRLQRHTEKMQADTFNREKARLSDLMAHVSLVREGAFDEAIRLARELEKLCAQFQINGGAEFLLPEEHPAAATTASQNVWIVKPAGMSRGRGIRVFNDLDLLLEYVDVENHKECQWVAQKYIENPLLLCKRKFDIRQWVLVTGWDPLTVWFNEDCYLRFSSEEYSMDDLSDQYVHLTNNSIQKYSDKFNDVYATDDGEMQVEGNMWHSDDFKKFLSTKLGKPEIWDSKMHPRMKEIVVQSLQCVQDMVQHRNNSCELYGYDFMVDENLQPWLIEVNSSPACDYSTPIAKRYVESGLSGIIKVVVDHREYEQKKRSGNAAGLEEPDTGCWRRIHKAEYIGKPMSSYAVDFQVKGSKVQRSRRSAKLRGGTKLSSKMSASSSTSSVTSVPTSEASGRIEHIAGDDNEGSDIEVAVTGSVHDEENHDDENENALDDGSAADGEDENEGEDCEDDNENLDNNDRNADDEGEEGFHEERSMTEAEDEPLEAQETTDEIDPLL</sequence>
<feature type="compositionally biased region" description="Low complexity" evidence="6">
    <location>
        <begin position="1053"/>
        <end position="1077"/>
    </location>
</feature>
<keyword evidence="5" id="KW-0067">ATP-binding</keyword>
<evidence type="ECO:0000313" key="8">
    <source>
        <dbReference type="Proteomes" id="UP001165083"/>
    </source>
</evidence>
<dbReference type="GO" id="GO:0070736">
    <property type="term" value="F:protein-glycine ligase activity, initiating"/>
    <property type="evidence" value="ECO:0007669"/>
    <property type="project" value="TreeGrafter"/>
</dbReference>
<feature type="compositionally biased region" description="Basic and acidic residues" evidence="6">
    <location>
        <begin position="228"/>
        <end position="250"/>
    </location>
</feature>
<name>A0A9W6WIB7_9STRA</name>
<dbReference type="SUPFAM" id="SSF56059">
    <property type="entry name" value="Glutathione synthetase ATP-binding domain-like"/>
    <property type="match status" value="1"/>
</dbReference>
<feature type="compositionally biased region" description="Basic residues" evidence="6">
    <location>
        <begin position="206"/>
        <end position="219"/>
    </location>
</feature>
<feature type="compositionally biased region" description="Low complexity" evidence="6">
    <location>
        <begin position="102"/>
        <end position="113"/>
    </location>
</feature>
<evidence type="ECO:0000256" key="6">
    <source>
        <dbReference type="SAM" id="MobiDB-lite"/>
    </source>
</evidence>
<evidence type="ECO:0000256" key="4">
    <source>
        <dbReference type="ARBA" id="ARBA00022741"/>
    </source>
</evidence>
<dbReference type="InterPro" id="IPR051437">
    <property type="entry name" value="TTLL_monoglycylase"/>
</dbReference>
<gene>
    <name evidence="7" type="ORF">Plil01_000456500</name>
</gene>
<feature type="compositionally biased region" description="Polar residues" evidence="6">
    <location>
        <begin position="29"/>
        <end position="38"/>
    </location>
</feature>
<dbReference type="Pfam" id="PF03133">
    <property type="entry name" value="TTL"/>
    <property type="match status" value="1"/>
</dbReference>
<evidence type="ECO:0000256" key="5">
    <source>
        <dbReference type="ARBA" id="ARBA00022840"/>
    </source>
</evidence>
<feature type="region of interest" description="Disordered" evidence="6">
    <location>
        <begin position="358"/>
        <end position="401"/>
    </location>
</feature>
<dbReference type="Proteomes" id="UP001165083">
    <property type="component" value="Unassembled WGS sequence"/>
</dbReference>
<dbReference type="PROSITE" id="PS51221">
    <property type="entry name" value="TTL"/>
    <property type="match status" value="1"/>
</dbReference>
<feature type="compositionally biased region" description="Basic and acidic residues" evidence="6">
    <location>
        <begin position="313"/>
        <end position="327"/>
    </location>
</feature>
<dbReference type="InterPro" id="IPR004344">
    <property type="entry name" value="TTL/TTLL_fam"/>
</dbReference>
<keyword evidence="2" id="KW-0963">Cytoplasm</keyword>
<dbReference type="PANTHER" id="PTHR45870:SF2">
    <property type="entry name" value="TUBULIN MONOGLYCYLASE TTLL3"/>
    <property type="match status" value="1"/>
</dbReference>
<dbReference type="AlphaFoldDB" id="A0A9W6WIB7"/>
<feature type="compositionally biased region" description="Basic and acidic residues" evidence="6">
    <location>
        <begin position="379"/>
        <end position="389"/>
    </location>
</feature>
<feature type="compositionally biased region" description="Basic and acidic residues" evidence="6">
    <location>
        <begin position="116"/>
        <end position="144"/>
    </location>
</feature>
<dbReference type="GO" id="GO:0005524">
    <property type="term" value="F:ATP binding"/>
    <property type="evidence" value="ECO:0007669"/>
    <property type="project" value="UniProtKB-KW"/>
</dbReference>
<dbReference type="GO" id="GO:0015630">
    <property type="term" value="C:microtubule cytoskeleton"/>
    <property type="evidence" value="ECO:0007669"/>
    <property type="project" value="TreeGrafter"/>
</dbReference>